<sequence>MNRGDDSGKLFKAALNGDVSHIEEALSEEIENSNEEGVIFAKISNRQADLSGKDKDKDTPLHVVAEEGNIKILKLLIEYEKGKQESKASAGSCSSLQNKDGNTPLHVALLNRNVEVTELLAKHYPEMAGVTNHDGNTPLHLAAELSNASVFVQFLAEYENWQQMWRLQNEEGNTALHVAIINNRFKIATLLLERDHELASLTNKAKETPLHLAIIEQQIFENKFRNLAIMDSDLENAVKIGDLNFLKNAREKEIDNGEYFVGQNLFDGDNILHIAVQLKHYEFIKEITRKRLSPRSIISKLMSQSNNDGNSPLHVAAKVCDDIPFFKLLLEYDEHDGQFEMKNANGFTPFHVAILNNKLKIACCFMPSPLFSLSDGYTPLHRAAFLTASFFVQVAGSLQTLKANHILPLYSNDILDDVGTIIGNEDLTPNLRAVQAGNVQIVKVLDDLNKEGSEKVDKDGRTLWHMLVNQPSSMTRKLLEDFAKKQYVIDLLKKTDNKGKTALHLALESRLFTHARLFMQCSPFDHKELSPKQLEFIKELLEIKDGDGVTPGDQLASIPDLPRDVSTLLPYHTN</sequence>
<feature type="repeat" description="ANK" evidence="1">
    <location>
        <begin position="56"/>
        <end position="78"/>
    </location>
</feature>
<dbReference type="AlphaFoldDB" id="A0A803M1E9"/>
<proteinExistence type="predicted"/>
<protein>
    <submittedName>
        <fullName evidence="2">Uncharacterized protein</fullName>
    </submittedName>
</protein>
<dbReference type="Gramene" id="AUR62021781-RA">
    <property type="protein sequence ID" value="AUR62021781-RA:cds"/>
    <property type="gene ID" value="AUR62021781"/>
</dbReference>
<keyword evidence="3" id="KW-1185">Reference proteome</keyword>
<evidence type="ECO:0000256" key="1">
    <source>
        <dbReference type="PROSITE-ProRule" id="PRU00023"/>
    </source>
</evidence>
<organism evidence="2 3">
    <name type="scientific">Chenopodium quinoa</name>
    <name type="common">Quinoa</name>
    <dbReference type="NCBI Taxonomy" id="63459"/>
    <lineage>
        <taxon>Eukaryota</taxon>
        <taxon>Viridiplantae</taxon>
        <taxon>Streptophyta</taxon>
        <taxon>Embryophyta</taxon>
        <taxon>Tracheophyta</taxon>
        <taxon>Spermatophyta</taxon>
        <taxon>Magnoliopsida</taxon>
        <taxon>eudicotyledons</taxon>
        <taxon>Gunneridae</taxon>
        <taxon>Pentapetalae</taxon>
        <taxon>Caryophyllales</taxon>
        <taxon>Chenopodiaceae</taxon>
        <taxon>Chenopodioideae</taxon>
        <taxon>Atripliceae</taxon>
        <taxon>Chenopodium</taxon>
    </lineage>
</organism>
<dbReference type="SMART" id="SM00248">
    <property type="entry name" value="ANK"/>
    <property type="match status" value="10"/>
</dbReference>
<name>A0A803M1E9_CHEQI</name>
<feature type="repeat" description="ANK" evidence="1">
    <location>
        <begin position="134"/>
        <end position="157"/>
    </location>
</feature>
<dbReference type="SUPFAM" id="SSF48403">
    <property type="entry name" value="Ankyrin repeat"/>
    <property type="match status" value="1"/>
</dbReference>
<dbReference type="PANTHER" id="PTHR24121:SF21">
    <property type="entry name" value="ANKYRIN REPEAT FAMILY PROTEIN"/>
    <property type="match status" value="1"/>
</dbReference>
<reference evidence="2" key="2">
    <citation type="submission" date="2021-03" db="UniProtKB">
        <authorList>
            <consortium name="EnsemblPlants"/>
        </authorList>
    </citation>
    <scope>IDENTIFICATION</scope>
</reference>
<dbReference type="InterPro" id="IPR002110">
    <property type="entry name" value="Ankyrin_rpt"/>
</dbReference>
<accession>A0A803M1E9</accession>
<evidence type="ECO:0000313" key="2">
    <source>
        <dbReference type="EnsemblPlants" id="AUR62021781-RA:cds"/>
    </source>
</evidence>
<dbReference type="OMA" id="RDGHENT"/>
<feature type="repeat" description="ANK" evidence="1">
    <location>
        <begin position="171"/>
        <end position="203"/>
    </location>
</feature>
<feature type="repeat" description="ANK" evidence="1">
    <location>
        <begin position="100"/>
        <end position="132"/>
    </location>
</feature>
<dbReference type="Pfam" id="PF12796">
    <property type="entry name" value="Ank_2"/>
    <property type="match status" value="3"/>
</dbReference>
<dbReference type="PANTHER" id="PTHR24121">
    <property type="entry name" value="NO MECHANORECEPTOR POTENTIAL C, ISOFORM D-RELATED"/>
    <property type="match status" value="1"/>
</dbReference>
<dbReference type="PROSITE" id="PS50088">
    <property type="entry name" value="ANK_REPEAT"/>
    <property type="match status" value="4"/>
</dbReference>
<dbReference type="EnsemblPlants" id="AUR62021781-RA">
    <property type="protein sequence ID" value="AUR62021781-RA:cds"/>
    <property type="gene ID" value="AUR62021781"/>
</dbReference>
<dbReference type="Gene3D" id="1.25.40.20">
    <property type="entry name" value="Ankyrin repeat-containing domain"/>
    <property type="match status" value="3"/>
</dbReference>
<dbReference type="PROSITE" id="PS50297">
    <property type="entry name" value="ANK_REP_REGION"/>
    <property type="match status" value="4"/>
</dbReference>
<evidence type="ECO:0000313" key="3">
    <source>
        <dbReference type="Proteomes" id="UP000596660"/>
    </source>
</evidence>
<dbReference type="Proteomes" id="UP000596660">
    <property type="component" value="Unplaced"/>
</dbReference>
<dbReference type="InterPro" id="IPR036770">
    <property type="entry name" value="Ankyrin_rpt-contain_sf"/>
</dbReference>
<keyword evidence="1" id="KW-0040">ANK repeat</keyword>
<reference evidence="2" key="1">
    <citation type="journal article" date="2017" name="Nature">
        <title>The genome of Chenopodium quinoa.</title>
        <authorList>
            <person name="Jarvis D.E."/>
            <person name="Ho Y.S."/>
            <person name="Lightfoot D.J."/>
            <person name="Schmoeckel S.M."/>
            <person name="Li B."/>
            <person name="Borm T.J.A."/>
            <person name="Ohyanagi H."/>
            <person name="Mineta K."/>
            <person name="Michell C.T."/>
            <person name="Saber N."/>
            <person name="Kharbatia N.M."/>
            <person name="Rupper R.R."/>
            <person name="Sharp A.R."/>
            <person name="Dally N."/>
            <person name="Boughton B.A."/>
            <person name="Woo Y.H."/>
            <person name="Gao G."/>
            <person name="Schijlen E.G.W.M."/>
            <person name="Guo X."/>
            <person name="Momin A.A."/>
            <person name="Negrao S."/>
            <person name="Al-Babili S."/>
            <person name="Gehring C."/>
            <person name="Roessner U."/>
            <person name="Jung C."/>
            <person name="Murphy K."/>
            <person name="Arold S.T."/>
            <person name="Gojobori T."/>
            <person name="van der Linden C.G."/>
            <person name="van Loo E.N."/>
            <person name="Jellen E.N."/>
            <person name="Maughan P.J."/>
            <person name="Tester M."/>
        </authorList>
    </citation>
    <scope>NUCLEOTIDE SEQUENCE [LARGE SCALE GENOMIC DNA]</scope>
    <source>
        <strain evidence="2">cv. PI 614886</strain>
    </source>
</reference>